<evidence type="ECO:0000313" key="2">
    <source>
        <dbReference type="EMBL" id="RQG98361.1"/>
    </source>
</evidence>
<keyword evidence="3" id="KW-1185">Reference proteome</keyword>
<name>A0A3N6MQ73_NATCH</name>
<dbReference type="Pfam" id="PF25931">
    <property type="entry name" value="DUF7976"/>
    <property type="match status" value="1"/>
</dbReference>
<gene>
    <name evidence="2" type="ORF">EA472_18300</name>
</gene>
<feature type="compositionally biased region" description="Polar residues" evidence="1">
    <location>
        <begin position="1"/>
        <end position="16"/>
    </location>
</feature>
<dbReference type="OrthoDB" id="167123at2157"/>
<dbReference type="EMBL" id="REFZ01000016">
    <property type="protein sequence ID" value="RQG98361.1"/>
    <property type="molecule type" value="Genomic_DNA"/>
</dbReference>
<evidence type="ECO:0000256" key="1">
    <source>
        <dbReference type="SAM" id="MobiDB-lite"/>
    </source>
</evidence>
<feature type="region of interest" description="Disordered" evidence="1">
    <location>
        <begin position="1"/>
        <end position="33"/>
    </location>
</feature>
<comment type="caution">
    <text evidence="2">The sequence shown here is derived from an EMBL/GenBank/DDBJ whole genome shotgun (WGS) entry which is preliminary data.</text>
</comment>
<accession>A0A3N6MQ73</accession>
<protein>
    <submittedName>
        <fullName evidence="2">Uncharacterized protein</fullName>
    </submittedName>
</protein>
<dbReference type="InterPro" id="IPR058282">
    <property type="entry name" value="DUF7976"/>
</dbReference>
<evidence type="ECO:0000313" key="3">
    <source>
        <dbReference type="Proteomes" id="UP000281431"/>
    </source>
</evidence>
<feature type="compositionally biased region" description="Basic and acidic residues" evidence="1">
    <location>
        <begin position="22"/>
        <end position="33"/>
    </location>
</feature>
<dbReference type="AlphaFoldDB" id="A0A3N6MQ73"/>
<organism evidence="2 3">
    <name type="scientific">Natrarchaeobius chitinivorans</name>
    <dbReference type="NCBI Taxonomy" id="1679083"/>
    <lineage>
        <taxon>Archaea</taxon>
        <taxon>Methanobacteriati</taxon>
        <taxon>Methanobacteriota</taxon>
        <taxon>Stenosarchaea group</taxon>
        <taxon>Halobacteria</taxon>
        <taxon>Halobacteriales</taxon>
        <taxon>Natrialbaceae</taxon>
        <taxon>Natrarchaeobius</taxon>
    </lineage>
</organism>
<reference evidence="2 3" key="1">
    <citation type="submission" date="2018-10" db="EMBL/GenBank/DDBJ databases">
        <title>Natrarchaeobius chitinivorans gen. nov., sp. nov., and Natrarchaeobius haloalkaliphilus sp. nov., alkaliphilic, chitin-utilizing haloarchaea from hypersaline alkaline lakes.</title>
        <authorList>
            <person name="Sorokin D.Y."/>
            <person name="Elcheninov A.G."/>
            <person name="Kostrikina N.A."/>
            <person name="Bale N.J."/>
            <person name="Sinninghe Damste J.S."/>
            <person name="Khijniak T.V."/>
            <person name="Kublanov I.V."/>
            <person name="Toshchakov S.V."/>
        </authorList>
    </citation>
    <scope>NUCLEOTIDE SEQUENCE [LARGE SCALE GENOMIC DNA]</scope>
    <source>
        <strain evidence="2 3">AArcht7</strain>
    </source>
</reference>
<sequence length="100" mass="11059">MTDGSGNDVPTGTDTGVVSDGSDDREFEPNPERVEFLREIADDVRGDSSERKQLANVLYRTSDLYDEDGDTSPAEIVRTVKYILEVNERGGFEQNDTVAL</sequence>
<proteinExistence type="predicted"/>
<dbReference type="Proteomes" id="UP000281431">
    <property type="component" value="Unassembled WGS sequence"/>
</dbReference>